<dbReference type="RefSeq" id="WP_048096161.1">
    <property type="nucleotide sequence ID" value="NZ_CP011267.1"/>
</dbReference>
<evidence type="ECO:0008006" key="3">
    <source>
        <dbReference type="Google" id="ProtNLM"/>
    </source>
</evidence>
<dbReference type="STRING" id="113653.GAH_01756"/>
<dbReference type="GeneID" id="24804325"/>
<accession>A0A0F7IDH6</accession>
<dbReference type="KEGG" id="gah:GAH_01756"/>
<dbReference type="InParanoid" id="A0A0F7IDH6"/>
<dbReference type="OrthoDB" id="51466at2157"/>
<evidence type="ECO:0000313" key="2">
    <source>
        <dbReference type="Proteomes" id="UP000034723"/>
    </source>
</evidence>
<reference evidence="1 2" key="1">
    <citation type="submission" date="2015-04" db="EMBL/GenBank/DDBJ databases">
        <title>The complete genome sequence of the hyperthermophilic, obligate iron-reducing archaeon Geoglobus ahangari strain 234T.</title>
        <authorList>
            <person name="Manzella M.P."/>
            <person name="Holmes D.E."/>
            <person name="Rocheleau J.M."/>
            <person name="Chung A."/>
            <person name="Reguera G."/>
            <person name="Kashefi K."/>
        </authorList>
    </citation>
    <scope>NUCLEOTIDE SEQUENCE [LARGE SCALE GENOMIC DNA]</scope>
    <source>
        <strain evidence="1 2">234</strain>
    </source>
</reference>
<sequence length="196" mass="22542">MVKSYLVIADSGFGGTSLAYNITTKVSDNVIWFPSENPLIVQRIIDAYRKRPNLEIFSSRKFNIANLNEINILLSKSIETRREPSSVCITLISELILVHGLEKTYLFLANLMNKVEGKNGTVVGLMIKGAQPRRDEILISRLFSEIFHLEKELNDNQLTFILKSETPIDEKYVFRLRVRGYEVELDSVLEKYIKEK</sequence>
<name>A0A0F7IDH6_9EURY</name>
<protein>
    <recommendedName>
        <fullName evidence="3">KaiC-like domain-containing protein</fullName>
    </recommendedName>
</protein>
<evidence type="ECO:0000313" key="1">
    <source>
        <dbReference type="EMBL" id="AKG90965.1"/>
    </source>
</evidence>
<proteinExistence type="predicted"/>
<dbReference type="Proteomes" id="UP000034723">
    <property type="component" value="Chromosome"/>
</dbReference>
<gene>
    <name evidence="1" type="ORF">GAH_01756</name>
</gene>
<dbReference type="EMBL" id="CP011267">
    <property type="protein sequence ID" value="AKG90965.1"/>
    <property type="molecule type" value="Genomic_DNA"/>
</dbReference>
<organism evidence="1 2">
    <name type="scientific">Geoglobus ahangari</name>
    <dbReference type="NCBI Taxonomy" id="113653"/>
    <lineage>
        <taxon>Archaea</taxon>
        <taxon>Methanobacteriati</taxon>
        <taxon>Methanobacteriota</taxon>
        <taxon>Archaeoglobi</taxon>
        <taxon>Archaeoglobales</taxon>
        <taxon>Archaeoglobaceae</taxon>
        <taxon>Geoglobus</taxon>
    </lineage>
</organism>
<keyword evidence="2" id="KW-1185">Reference proteome</keyword>
<dbReference type="HOGENOM" id="CLU_1307766_0_0_2"/>
<dbReference type="AlphaFoldDB" id="A0A0F7IDH6"/>